<evidence type="ECO:0000256" key="1">
    <source>
        <dbReference type="SAM" id="MobiDB-lite"/>
    </source>
</evidence>
<keyword evidence="2" id="KW-1133">Transmembrane helix</keyword>
<organism evidence="3 4">
    <name type="scientific">Gonium pectorale</name>
    <name type="common">Green alga</name>
    <dbReference type="NCBI Taxonomy" id="33097"/>
    <lineage>
        <taxon>Eukaryota</taxon>
        <taxon>Viridiplantae</taxon>
        <taxon>Chlorophyta</taxon>
        <taxon>core chlorophytes</taxon>
        <taxon>Chlorophyceae</taxon>
        <taxon>CS clade</taxon>
        <taxon>Chlamydomonadales</taxon>
        <taxon>Volvocaceae</taxon>
        <taxon>Gonium</taxon>
    </lineage>
</organism>
<feature type="transmembrane region" description="Helical" evidence="2">
    <location>
        <begin position="158"/>
        <end position="177"/>
    </location>
</feature>
<feature type="transmembrane region" description="Helical" evidence="2">
    <location>
        <begin position="126"/>
        <end position="146"/>
    </location>
</feature>
<sequence>MADGRGAKPAAIDASTPSPATAFAPGAAAAPQHSLHDAADGVQASQGLLATFASKGSRDDPGTLSSSSMDSDGEMCALVSDPSGDVQLVCDSDPTHPISLAESAALRPALPTTLLQDMEAKLEADLTTILVTITFVVGFIILEFGINDLIDIYWGDDVLADIACVGVGLAVVFWVRLSKVPLMRFDRWR</sequence>
<dbReference type="Proteomes" id="UP000075714">
    <property type="component" value="Unassembled WGS sequence"/>
</dbReference>
<dbReference type="OrthoDB" id="544871at2759"/>
<proteinExistence type="predicted"/>
<keyword evidence="2" id="KW-0472">Membrane</keyword>
<feature type="region of interest" description="Disordered" evidence="1">
    <location>
        <begin position="1"/>
        <end position="35"/>
    </location>
</feature>
<evidence type="ECO:0000313" key="4">
    <source>
        <dbReference type="Proteomes" id="UP000075714"/>
    </source>
</evidence>
<keyword evidence="4" id="KW-1185">Reference proteome</keyword>
<reference evidence="4" key="1">
    <citation type="journal article" date="2016" name="Nat. Commun.">
        <title>The Gonium pectorale genome demonstrates co-option of cell cycle regulation during the evolution of multicellularity.</title>
        <authorList>
            <person name="Hanschen E.R."/>
            <person name="Marriage T.N."/>
            <person name="Ferris P.J."/>
            <person name="Hamaji T."/>
            <person name="Toyoda A."/>
            <person name="Fujiyama A."/>
            <person name="Neme R."/>
            <person name="Noguchi H."/>
            <person name="Minakuchi Y."/>
            <person name="Suzuki M."/>
            <person name="Kawai-Toyooka H."/>
            <person name="Smith D.R."/>
            <person name="Sparks H."/>
            <person name="Anderson J."/>
            <person name="Bakaric R."/>
            <person name="Luria V."/>
            <person name="Karger A."/>
            <person name="Kirschner M.W."/>
            <person name="Durand P.M."/>
            <person name="Michod R.E."/>
            <person name="Nozaki H."/>
            <person name="Olson B.J."/>
        </authorList>
    </citation>
    <scope>NUCLEOTIDE SEQUENCE [LARGE SCALE GENOMIC DNA]</scope>
    <source>
        <strain evidence="4">NIES-2863</strain>
    </source>
</reference>
<name>A0A150G368_GONPE</name>
<accession>A0A150G368</accession>
<gene>
    <name evidence="3" type="ORF">GPECTOR_70g495</name>
</gene>
<dbReference type="EMBL" id="LSYV01000071">
    <property type="protein sequence ID" value="KXZ44264.1"/>
    <property type="molecule type" value="Genomic_DNA"/>
</dbReference>
<protein>
    <submittedName>
        <fullName evidence="3">Uncharacterized protein</fullName>
    </submittedName>
</protein>
<feature type="compositionally biased region" description="Low complexity" evidence="1">
    <location>
        <begin position="14"/>
        <end position="31"/>
    </location>
</feature>
<evidence type="ECO:0000256" key="2">
    <source>
        <dbReference type="SAM" id="Phobius"/>
    </source>
</evidence>
<evidence type="ECO:0000313" key="3">
    <source>
        <dbReference type="EMBL" id="KXZ44264.1"/>
    </source>
</evidence>
<dbReference type="AlphaFoldDB" id="A0A150G368"/>
<keyword evidence="2" id="KW-0812">Transmembrane</keyword>
<comment type="caution">
    <text evidence="3">The sequence shown here is derived from an EMBL/GenBank/DDBJ whole genome shotgun (WGS) entry which is preliminary data.</text>
</comment>